<dbReference type="EC" id="3.4.24.-" evidence="6"/>
<keyword evidence="4 6" id="KW-0862">Zinc</keyword>
<dbReference type="Gene3D" id="1.10.1370.20">
    <property type="entry name" value="Oligoendopeptidase f, C-terminal domain"/>
    <property type="match status" value="1"/>
</dbReference>
<dbReference type="PANTHER" id="PTHR11804:SF84">
    <property type="entry name" value="SACCHAROLYSIN"/>
    <property type="match status" value="1"/>
</dbReference>
<dbReference type="InterPro" id="IPR013647">
    <property type="entry name" value="OligopepF_N_dom"/>
</dbReference>
<keyword evidence="1 6" id="KW-0645">Protease</keyword>
<reference evidence="9 10" key="1">
    <citation type="journal article" date="2014" name="Genome Announc.">
        <title>Complete Genome Sequence of the Bovine Mastitis Pathogen Mycoplasma californicum Strain ST-6T (ATCC 33461T).</title>
        <authorList>
            <person name="Calcutt M.J."/>
            <person name="Foecking M.F."/>
            <person name="Fox L.K."/>
        </authorList>
    </citation>
    <scope>NUCLEOTIDE SEQUENCE [LARGE SCALE GENOMIC DNA]</scope>
    <source>
        <strain evidence="9 10">ST-6</strain>
    </source>
</reference>
<evidence type="ECO:0000256" key="6">
    <source>
        <dbReference type="RuleBase" id="RU368091"/>
    </source>
</evidence>
<dbReference type="Gene3D" id="1.10.287.830">
    <property type="entry name" value="putative peptidase helix hairpin domain like"/>
    <property type="match status" value="1"/>
</dbReference>
<comment type="function">
    <text evidence="6">Has oligopeptidase activity and degrades a variety of small bioactive peptides.</text>
</comment>
<organism evidence="9 10">
    <name type="scientific">Mycoplasmopsis californica</name>
    <dbReference type="NCBI Taxonomy" id="2113"/>
    <lineage>
        <taxon>Bacteria</taxon>
        <taxon>Bacillati</taxon>
        <taxon>Mycoplasmatota</taxon>
        <taxon>Mycoplasmoidales</taxon>
        <taxon>Metamycoplasmataceae</taxon>
        <taxon>Mycoplasmopsis</taxon>
    </lineage>
</organism>
<feature type="domain" description="Peptidase M3A/M3B catalytic" evidence="7">
    <location>
        <begin position="202"/>
        <end position="583"/>
    </location>
</feature>
<evidence type="ECO:0000259" key="7">
    <source>
        <dbReference type="Pfam" id="PF01432"/>
    </source>
</evidence>
<evidence type="ECO:0000256" key="1">
    <source>
        <dbReference type="ARBA" id="ARBA00022670"/>
    </source>
</evidence>
<dbReference type="InterPro" id="IPR001567">
    <property type="entry name" value="Pept_M3A_M3B_dom"/>
</dbReference>
<dbReference type="AlphaFoldDB" id="A0A059XR99"/>
<keyword evidence="2 6" id="KW-0479">Metal-binding</keyword>
<evidence type="ECO:0000256" key="5">
    <source>
        <dbReference type="ARBA" id="ARBA00023049"/>
    </source>
</evidence>
<dbReference type="RefSeq" id="WP_038561139.1">
    <property type="nucleotide sequence ID" value="NZ_CP007521.1"/>
</dbReference>
<name>A0A059XR99_9BACT</name>
<dbReference type="GO" id="GO:0006518">
    <property type="term" value="P:peptide metabolic process"/>
    <property type="evidence" value="ECO:0007669"/>
    <property type="project" value="TreeGrafter"/>
</dbReference>
<dbReference type="CDD" id="cd09608">
    <property type="entry name" value="M3B_PepF"/>
    <property type="match status" value="1"/>
</dbReference>
<dbReference type="GO" id="GO:0046872">
    <property type="term" value="F:metal ion binding"/>
    <property type="evidence" value="ECO:0007669"/>
    <property type="project" value="UniProtKB-UniRule"/>
</dbReference>
<dbReference type="Proteomes" id="UP000027088">
    <property type="component" value="Chromosome"/>
</dbReference>
<proteinExistence type="inferred from homology"/>
<keyword evidence="5 6" id="KW-0482">Metalloprotease</keyword>
<dbReference type="Gene3D" id="1.20.140.70">
    <property type="entry name" value="Oligopeptidase f, N-terminal domain"/>
    <property type="match status" value="1"/>
</dbReference>
<comment type="similarity">
    <text evidence="6">Belongs to the peptidase M3B family.</text>
</comment>
<dbReference type="GO" id="GO:0006508">
    <property type="term" value="P:proteolysis"/>
    <property type="evidence" value="ECO:0007669"/>
    <property type="project" value="UniProtKB-KW"/>
</dbReference>
<comment type="cofactor">
    <cofactor evidence="6">
        <name>Zn(2+)</name>
        <dbReference type="ChEBI" id="CHEBI:29105"/>
    </cofactor>
    <text evidence="6">Binds 1 zinc ion.</text>
</comment>
<dbReference type="Pfam" id="PF08439">
    <property type="entry name" value="Peptidase_M3_N"/>
    <property type="match status" value="1"/>
</dbReference>
<evidence type="ECO:0000259" key="8">
    <source>
        <dbReference type="Pfam" id="PF08439"/>
    </source>
</evidence>
<keyword evidence="10" id="KW-1185">Reference proteome</keyword>
<dbReference type="KEGG" id="mcr:MCFN_00605"/>
<dbReference type="GO" id="GO:0004222">
    <property type="term" value="F:metalloendopeptidase activity"/>
    <property type="evidence" value="ECO:0007669"/>
    <property type="project" value="UniProtKB-UniRule"/>
</dbReference>
<dbReference type="SUPFAM" id="SSF55486">
    <property type="entry name" value="Metalloproteases ('zincins'), catalytic domain"/>
    <property type="match status" value="1"/>
</dbReference>
<sequence length="608" mass="71555">MKQYKNVKDVEKQYLFDVDFLLQGKTIEELFAEFETKSQYIIDNKDTKYNSIEKYLEYIDYMSEYGILTNRLSNYISNSYNRELTNSTFIELNNKWELLNQKISEQLGSENVRFFKHVEKIKSWLDDPRLAPHKRNLQALIDDYEHKLEDNVEEYIVKQAQANPDFENIFDLLTDAELDYGYPLDSKGKKHKLSPALKIKFLKSNDAVLRKNTAINYEKAYLKHKSSLANLLFQHFNSLSVSARIRKYNSTVEMLTYSDRIDSDLLQSLFNRVSSLKHTIAKKARWFKKFYEAKFKEKYRPKYDYARELVNVKSTYTVEEMKKVVYEALQAFGPEYSEIVHKALNENWVDYMTIDNKVSGAYSIGSSYGVDKKLILMNFDGDLSSVETLAHELGHSLHSYFSDKNNQYFNASYPIFLAEIASIFNELILYDYLLKNSKSDRLKFKIISSMIDGFIGTVYRQTLWANYEYDLYNAIDKGEVGPSYEAIAKIYHNNAQRYSTKKLKFEQDKQIASVYVPHFYYGFYVYKYAIGQLVGNYFYAQYKKEGKDFLNKYINNFLSAGDKNWPLDTLATVGVDLKSEKFYKVGFSYFEELVNEYIRLGKKIFKVK</sequence>
<dbReference type="InterPro" id="IPR045090">
    <property type="entry name" value="Pept_M3A_M3B"/>
</dbReference>
<protein>
    <recommendedName>
        <fullName evidence="6">Oligopeptidase F</fullName>
        <ecNumber evidence="6">3.4.24.-</ecNumber>
    </recommendedName>
</protein>
<dbReference type="EMBL" id="CP007521">
    <property type="protein sequence ID" value="AIA29288.1"/>
    <property type="molecule type" value="Genomic_DNA"/>
</dbReference>
<dbReference type="InterPro" id="IPR004438">
    <property type="entry name" value="Peptidase_M3B"/>
</dbReference>
<evidence type="ECO:0000313" key="9">
    <source>
        <dbReference type="EMBL" id="AIA29288.1"/>
    </source>
</evidence>
<evidence type="ECO:0000256" key="2">
    <source>
        <dbReference type="ARBA" id="ARBA00022723"/>
    </source>
</evidence>
<evidence type="ECO:0000256" key="4">
    <source>
        <dbReference type="ARBA" id="ARBA00022833"/>
    </source>
</evidence>
<dbReference type="eggNOG" id="COG1164">
    <property type="taxonomic scope" value="Bacteria"/>
</dbReference>
<dbReference type="InterPro" id="IPR042088">
    <property type="entry name" value="OligoPept_F_C"/>
</dbReference>
<evidence type="ECO:0000313" key="10">
    <source>
        <dbReference type="Proteomes" id="UP000027088"/>
    </source>
</evidence>
<gene>
    <name evidence="9" type="primary">pepF</name>
    <name evidence="9" type="ORF">MCFN_00605</name>
</gene>
<dbReference type="Pfam" id="PF01432">
    <property type="entry name" value="Peptidase_M3"/>
    <property type="match status" value="1"/>
</dbReference>
<evidence type="ECO:0000256" key="3">
    <source>
        <dbReference type="ARBA" id="ARBA00022801"/>
    </source>
</evidence>
<dbReference type="PANTHER" id="PTHR11804">
    <property type="entry name" value="PROTEASE M3 THIMET OLIGOPEPTIDASE-RELATED"/>
    <property type="match status" value="1"/>
</dbReference>
<feature type="domain" description="Oligopeptidase F N-terminal" evidence="8">
    <location>
        <begin position="119"/>
        <end position="179"/>
    </location>
</feature>
<dbReference type="NCBIfam" id="TIGR00181">
    <property type="entry name" value="pepF"/>
    <property type="match status" value="1"/>
</dbReference>
<accession>A0A059XR99</accession>
<keyword evidence="3 6" id="KW-0378">Hydrolase</keyword>